<comment type="caution">
    <text evidence="1">The sequence shown here is derived from an EMBL/GenBank/DDBJ whole genome shotgun (WGS) entry which is preliminary data.</text>
</comment>
<accession>A0ABD2QAT7</accession>
<organism evidence="1 2">
    <name type="scientific">Cichlidogyrus casuarinus</name>
    <dbReference type="NCBI Taxonomy" id="1844966"/>
    <lineage>
        <taxon>Eukaryota</taxon>
        <taxon>Metazoa</taxon>
        <taxon>Spiralia</taxon>
        <taxon>Lophotrochozoa</taxon>
        <taxon>Platyhelminthes</taxon>
        <taxon>Monogenea</taxon>
        <taxon>Monopisthocotylea</taxon>
        <taxon>Dactylogyridea</taxon>
        <taxon>Ancyrocephalidae</taxon>
        <taxon>Cichlidogyrus</taxon>
    </lineage>
</organism>
<dbReference type="InterPro" id="IPR038389">
    <property type="entry name" value="PSMG2_sf"/>
</dbReference>
<dbReference type="Gene3D" id="3.40.50.10900">
    <property type="entry name" value="PAC-like subunit"/>
    <property type="match status" value="1"/>
</dbReference>
<dbReference type="AlphaFoldDB" id="A0ABD2QAT7"/>
<dbReference type="PANTHER" id="PTHR12970">
    <property type="entry name" value="PROTEASOME ASSEMBLY CHAPERONE 2"/>
    <property type="match status" value="1"/>
</dbReference>
<gene>
    <name evidence="1" type="primary">PSMG2</name>
    <name evidence="1" type="ORF">Ciccas_004726</name>
</gene>
<reference evidence="1 2" key="1">
    <citation type="submission" date="2024-11" db="EMBL/GenBank/DDBJ databases">
        <title>Adaptive evolution of stress response genes in parasites aligns with host niche diversity.</title>
        <authorList>
            <person name="Hahn C."/>
            <person name="Resl P."/>
        </authorList>
    </citation>
    <scope>NUCLEOTIDE SEQUENCE [LARGE SCALE GENOMIC DNA]</scope>
    <source>
        <strain evidence="1">EGGRZ-B1_66</strain>
        <tissue evidence="1">Body</tissue>
    </source>
</reference>
<dbReference type="PANTHER" id="PTHR12970:SF1">
    <property type="entry name" value="PROTEASOME ASSEMBLY CHAPERONE 2"/>
    <property type="match status" value="1"/>
</dbReference>
<sequence length="250" mass="27636">MLKSSDQITNLSDFILVVSGFGRSSLGQMASDLLIFNMKLKKQSSIYLSSLPPLVGINPYGESDQLHLATNCQLFADPTKKLAVLLIRSRPNNNKKFIEQLSTEIHQLKPAKVIILCDSFVSNRRPTSEVNGLFHHSLAPINSDSKDKLLQIGAREFESLTAEQLGLEAETGSNLSLPNTGPTKGLFLNLSKLDLSVLLLIYYPSGGSTLRPLFDFTSAIAKFLSLEPNEWKTPPSFDYLVAHKVNPQLY</sequence>
<evidence type="ECO:0000313" key="2">
    <source>
        <dbReference type="Proteomes" id="UP001626550"/>
    </source>
</evidence>
<keyword evidence="2" id="KW-1185">Reference proteome</keyword>
<dbReference type="GO" id="GO:0000502">
    <property type="term" value="C:proteasome complex"/>
    <property type="evidence" value="ECO:0007669"/>
    <property type="project" value="UniProtKB-KW"/>
</dbReference>
<keyword evidence="1" id="KW-0647">Proteasome</keyword>
<dbReference type="Proteomes" id="UP001626550">
    <property type="component" value="Unassembled WGS sequence"/>
</dbReference>
<dbReference type="InterPro" id="IPR016562">
    <property type="entry name" value="Proteasome_assmbl_chp_2_euk"/>
</dbReference>
<evidence type="ECO:0000313" key="1">
    <source>
        <dbReference type="EMBL" id="KAL3316623.1"/>
    </source>
</evidence>
<protein>
    <submittedName>
        <fullName evidence="1">Proteasome assembly chaperone 2</fullName>
    </submittedName>
</protein>
<proteinExistence type="predicted"/>
<name>A0ABD2QAT7_9PLAT</name>
<dbReference type="EMBL" id="JBJKFK010000510">
    <property type="protein sequence ID" value="KAL3316623.1"/>
    <property type="molecule type" value="Genomic_DNA"/>
</dbReference>